<dbReference type="InterPro" id="IPR017525">
    <property type="entry name" value="SspI"/>
</dbReference>
<gene>
    <name evidence="2 3" type="primary">sspI</name>
    <name evidence="3" type="ORF">ACFPOG_25290</name>
</gene>
<dbReference type="HAMAP" id="MF_00669">
    <property type="entry name" value="SspI"/>
    <property type="match status" value="1"/>
</dbReference>
<protein>
    <recommendedName>
        <fullName evidence="2">Small, acid-soluble spore protein I</fullName>
        <shortName evidence="2">SASP I</shortName>
    </recommendedName>
</protein>
<evidence type="ECO:0000313" key="3">
    <source>
        <dbReference type="EMBL" id="MFC5451522.1"/>
    </source>
</evidence>
<comment type="similarity">
    <text evidence="2">Belongs to the SspI family.</text>
</comment>
<evidence type="ECO:0000256" key="1">
    <source>
        <dbReference type="ARBA" id="ARBA00022969"/>
    </source>
</evidence>
<name>A0ABW0KG19_9BACL</name>
<dbReference type="Proteomes" id="UP001596044">
    <property type="component" value="Unassembled WGS sequence"/>
</dbReference>
<organism evidence="3 4">
    <name type="scientific">Paenibacillus aestuarii</name>
    <dbReference type="NCBI Taxonomy" id="516965"/>
    <lineage>
        <taxon>Bacteria</taxon>
        <taxon>Bacillati</taxon>
        <taxon>Bacillota</taxon>
        <taxon>Bacilli</taxon>
        <taxon>Bacillales</taxon>
        <taxon>Paenibacillaceae</taxon>
        <taxon>Paenibacillus</taxon>
    </lineage>
</organism>
<evidence type="ECO:0000256" key="2">
    <source>
        <dbReference type="HAMAP-Rule" id="MF_00669"/>
    </source>
</evidence>
<comment type="caution">
    <text evidence="3">The sequence shown here is derived from an EMBL/GenBank/DDBJ whole genome shotgun (WGS) entry which is preliminary data.</text>
</comment>
<evidence type="ECO:0000313" key="4">
    <source>
        <dbReference type="Proteomes" id="UP001596044"/>
    </source>
</evidence>
<proteinExistence type="evidence at transcript level"/>
<reference evidence="4" key="1">
    <citation type="journal article" date="2019" name="Int. J. Syst. Evol. Microbiol.">
        <title>The Global Catalogue of Microorganisms (GCM) 10K type strain sequencing project: providing services to taxonomists for standard genome sequencing and annotation.</title>
        <authorList>
            <consortium name="The Broad Institute Genomics Platform"/>
            <consortium name="The Broad Institute Genome Sequencing Center for Infectious Disease"/>
            <person name="Wu L."/>
            <person name="Ma J."/>
        </authorList>
    </citation>
    <scope>NUCLEOTIDE SEQUENCE [LARGE SCALE GENOMIC DNA]</scope>
    <source>
        <strain evidence="4">KACC 11904</strain>
    </source>
</reference>
<sequence length="67" mass="7608">MNINLRQAVIQRVQNKSNEELQEIIDDSIGGVEQVLPGLGVLFEIIWQHSDENIQSELVETLKGHLQ</sequence>
<dbReference type="RefSeq" id="WP_270881418.1">
    <property type="nucleotide sequence ID" value="NZ_JAQFVF010000050.1"/>
</dbReference>
<accession>A0ABW0KG19</accession>
<comment type="subcellular location">
    <subcellularLocation>
        <location evidence="2">Spore core</location>
    </subcellularLocation>
</comment>
<keyword evidence="1 2" id="KW-0749">Sporulation</keyword>
<dbReference type="NCBIfam" id="TIGR03092">
    <property type="entry name" value="SASP_sspI"/>
    <property type="match status" value="1"/>
</dbReference>
<keyword evidence="4" id="KW-1185">Reference proteome</keyword>
<dbReference type="Pfam" id="PF14098">
    <property type="entry name" value="SSPI"/>
    <property type="match status" value="1"/>
</dbReference>
<dbReference type="EMBL" id="JBHSMJ010000037">
    <property type="protein sequence ID" value="MFC5451522.1"/>
    <property type="molecule type" value="Genomic_DNA"/>
</dbReference>
<comment type="induction">
    <text evidence="2">Expressed only in the forespore compartment of sporulating cells.</text>
</comment>